<dbReference type="InterPro" id="IPR005119">
    <property type="entry name" value="LysR_subst-bd"/>
</dbReference>
<keyword evidence="7" id="KW-1185">Reference proteome</keyword>
<comment type="caution">
    <text evidence="6">The sequence shown here is derived from an EMBL/GenBank/DDBJ whole genome shotgun (WGS) entry which is preliminary data.</text>
</comment>
<dbReference type="PANTHER" id="PTHR30537:SF68">
    <property type="entry name" value="TRANSCRIPTIONAL REGULATOR-RELATED"/>
    <property type="match status" value="1"/>
</dbReference>
<evidence type="ECO:0000313" key="6">
    <source>
        <dbReference type="EMBL" id="MFD0725069.1"/>
    </source>
</evidence>
<evidence type="ECO:0000256" key="2">
    <source>
        <dbReference type="ARBA" id="ARBA00023015"/>
    </source>
</evidence>
<dbReference type="EMBL" id="JBHTIF010000001">
    <property type="protein sequence ID" value="MFD0725069.1"/>
    <property type="molecule type" value="Genomic_DNA"/>
</dbReference>
<dbReference type="InterPro" id="IPR000847">
    <property type="entry name" value="LysR_HTH_N"/>
</dbReference>
<comment type="similarity">
    <text evidence="1">Belongs to the LysR transcriptional regulatory family.</text>
</comment>
<keyword evidence="3" id="KW-0238">DNA-binding</keyword>
<organism evidence="6 7">
    <name type="scientific">Lysobacter brunescens</name>
    <dbReference type="NCBI Taxonomy" id="262323"/>
    <lineage>
        <taxon>Bacteria</taxon>
        <taxon>Pseudomonadati</taxon>
        <taxon>Pseudomonadota</taxon>
        <taxon>Gammaproteobacteria</taxon>
        <taxon>Lysobacterales</taxon>
        <taxon>Lysobacteraceae</taxon>
        <taxon>Lysobacter</taxon>
    </lineage>
</organism>
<name>A0ABW2Y978_9GAMM</name>
<evidence type="ECO:0000256" key="1">
    <source>
        <dbReference type="ARBA" id="ARBA00009437"/>
    </source>
</evidence>
<protein>
    <submittedName>
        <fullName evidence="6">LysR substrate-binding domain-containing protein</fullName>
    </submittedName>
</protein>
<accession>A0ABW2Y978</accession>
<dbReference type="InterPro" id="IPR058163">
    <property type="entry name" value="LysR-type_TF_proteobact-type"/>
</dbReference>
<dbReference type="PROSITE" id="PS50931">
    <property type="entry name" value="HTH_LYSR"/>
    <property type="match status" value="1"/>
</dbReference>
<gene>
    <name evidence="6" type="ORF">ACFQ0E_05585</name>
</gene>
<dbReference type="PANTHER" id="PTHR30537">
    <property type="entry name" value="HTH-TYPE TRANSCRIPTIONAL REGULATOR"/>
    <property type="match status" value="1"/>
</dbReference>
<dbReference type="Pfam" id="PF03466">
    <property type="entry name" value="LysR_substrate"/>
    <property type="match status" value="1"/>
</dbReference>
<dbReference type="SUPFAM" id="SSF46785">
    <property type="entry name" value="Winged helix' DNA-binding domain"/>
    <property type="match status" value="1"/>
</dbReference>
<keyword evidence="2" id="KW-0805">Transcription regulation</keyword>
<evidence type="ECO:0000313" key="7">
    <source>
        <dbReference type="Proteomes" id="UP001597110"/>
    </source>
</evidence>
<evidence type="ECO:0000256" key="4">
    <source>
        <dbReference type="ARBA" id="ARBA00023163"/>
    </source>
</evidence>
<proteinExistence type="inferred from homology"/>
<sequence>MQRDLNDTLVFVKVVEHGSFIGAANALRLPKTTVSRKVQDLETRLGAQLLHRTTRKLGLTEAGSVYFEHCQRIARELDEAESAVGQLQGGPRGWLRFTAPYSIGITWVAPLLGEFHAMHPEVRIEMLLSNEPIDLIDQEIDVALRGGPLPDSNLVARKLSVFRSQVYASPQYIERHGEPLTPDDLQHHRTLAMPKHRRNGQYFWPLGDGERNDEVRIDPVLVANDPGALTGALICGEGLMLASDVMMKAHIELGHVQRVLAGWTGPEYAFNAVFPRGRVTSPKVRAFVDFLVDRLNFDADYMQVMCPDRKRFLAAQEASRVAKAELSKARRKPVPSPLPEGEYDAALEMPVPLEH</sequence>
<dbReference type="SUPFAM" id="SSF53850">
    <property type="entry name" value="Periplasmic binding protein-like II"/>
    <property type="match status" value="1"/>
</dbReference>
<dbReference type="InterPro" id="IPR036388">
    <property type="entry name" value="WH-like_DNA-bd_sf"/>
</dbReference>
<reference evidence="7" key="1">
    <citation type="journal article" date="2019" name="Int. J. Syst. Evol. Microbiol.">
        <title>The Global Catalogue of Microorganisms (GCM) 10K type strain sequencing project: providing services to taxonomists for standard genome sequencing and annotation.</title>
        <authorList>
            <consortium name="The Broad Institute Genomics Platform"/>
            <consortium name="The Broad Institute Genome Sequencing Center for Infectious Disease"/>
            <person name="Wu L."/>
            <person name="Ma J."/>
        </authorList>
    </citation>
    <scope>NUCLEOTIDE SEQUENCE [LARGE SCALE GENOMIC DNA]</scope>
    <source>
        <strain evidence="7">CCUG 55585</strain>
    </source>
</reference>
<keyword evidence="4" id="KW-0804">Transcription</keyword>
<dbReference type="InterPro" id="IPR036390">
    <property type="entry name" value="WH_DNA-bd_sf"/>
</dbReference>
<dbReference type="Gene3D" id="3.40.190.290">
    <property type="match status" value="1"/>
</dbReference>
<evidence type="ECO:0000259" key="5">
    <source>
        <dbReference type="PROSITE" id="PS50931"/>
    </source>
</evidence>
<dbReference type="Proteomes" id="UP001597110">
    <property type="component" value="Unassembled WGS sequence"/>
</dbReference>
<dbReference type="RefSeq" id="WP_386822691.1">
    <property type="nucleotide sequence ID" value="NZ_JBHTIF010000001.1"/>
</dbReference>
<evidence type="ECO:0000256" key="3">
    <source>
        <dbReference type="ARBA" id="ARBA00023125"/>
    </source>
</evidence>
<feature type="domain" description="HTH lysR-type" evidence="5">
    <location>
        <begin position="1"/>
        <end position="60"/>
    </location>
</feature>
<dbReference type="CDD" id="cd08422">
    <property type="entry name" value="PBP2_CrgA_like"/>
    <property type="match status" value="1"/>
</dbReference>
<dbReference type="Pfam" id="PF00126">
    <property type="entry name" value="HTH_1"/>
    <property type="match status" value="1"/>
</dbReference>
<dbReference type="Gene3D" id="1.10.10.10">
    <property type="entry name" value="Winged helix-like DNA-binding domain superfamily/Winged helix DNA-binding domain"/>
    <property type="match status" value="1"/>
</dbReference>